<gene>
    <name evidence="2" type="ORF">IAA69_08255</name>
</gene>
<dbReference type="Proteomes" id="UP000824261">
    <property type="component" value="Unassembled WGS sequence"/>
</dbReference>
<feature type="transmembrane region" description="Helical" evidence="1">
    <location>
        <begin position="236"/>
        <end position="255"/>
    </location>
</feature>
<feature type="transmembrane region" description="Helical" evidence="1">
    <location>
        <begin position="62"/>
        <end position="87"/>
    </location>
</feature>
<keyword evidence="1" id="KW-0472">Membrane</keyword>
<feature type="transmembrane region" description="Helical" evidence="1">
    <location>
        <begin position="20"/>
        <end position="42"/>
    </location>
</feature>
<organism evidence="2 3">
    <name type="scientific">Candidatus Aveggerthella stercoripullorum</name>
    <dbReference type="NCBI Taxonomy" id="2840688"/>
    <lineage>
        <taxon>Bacteria</taxon>
        <taxon>Bacillati</taxon>
        <taxon>Actinomycetota</taxon>
        <taxon>Coriobacteriia</taxon>
        <taxon>Eggerthellales</taxon>
        <taxon>Eggerthellaceae</taxon>
        <taxon>Eggerthellaceae incertae sedis</taxon>
        <taxon>Candidatus Aveggerthella</taxon>
    </lineage>
</organism>
<evidence type="ECO:0000313" key="2">
    <source>
        <dbReference type="EMBL" id="HIR02233.1"/>
    </source>
</evidence>
<keyword evidence="1" id="KW-0812">Transmembrane</keyword>
<feature type="transmembrane region" description="Helical" evidence="1">
    <location>
        <begin position="180"/>
        <end position="201"/>
    </location>
</feature>
<evidence type="ECO:0000313" key="3">
    <source>
        <dbReference type="Proteomes" id="UP000824261"/>
    </source>
</evidence>
<sequence length="261" mass="27272">MLSMIRSELYRIVKSRYAIFYVIVFFVIAAATPFALWLHNVWPAFAETGFVEVPAEPLPSLQLYGVSFMSGSFVAIGVGVAVSEFVAEDFKSGYVKNLVQARGGRVSYAVAVVACALATATATTLFGMLVVEGALRLQGYAPVQPPAAEALQWLVQVVLCCAAYATVAALIAIVTKSEAVAVLAAIFLGGGAVESVCKLVLANIPGIPVALRDCLDGYLATDLATLAQGAVCDPMAYVQAGATVLVVGAACVLVMRRRSLG</sequence>
<reference evidence="2" key="2">
    <citation type="journal article" date="2021" name="PeerJ">
        <title>Extensive microbial diversity within the chicken gut microbiome revealed by metagenomics and culture.</title>
        <authorList>
            <person name="Gilroy R."/>
            <person name="Ravi A."/>
            <person name="Getino M."/>
            <person name="Pursley I."/>
            <person name="Horton D.L."/>
            <person name="Alikhan N.F."/>
            <person name="Baker D."/>
            <person name="Gharbi K."/>
            <person name="Hall N."/>
            <person name="Watson M."/>
            <person name="Adriaenssens E.M."/>
            <person name="Foster-Nyarko E."/>
            <person name="Jarju S."/>
            <person name="Secka A."/>
            <person name="Antonio M."/>
            <person name="Oren A."/>
            <person name="Chaudhuri R.R."/>
            <person name="La Ragione R."/>
            <person name="Hildebrand F."/>
            <person name="Pallen M.J."/>
        </authorList>
    </citation>
    <scope>NUCLEOTIDE SEQUENCE</scope>
    <source>
        <strain evidence="2">ChiGjej1B1-2707</strain>
    </source>
</reference>
<feature type="transmembrane region" description="Helical" evidence="1">
    <location>
        <begin position="108"/>
        <end position="131"/>
    </location>
</feature>
<protein>
    <submittedName>
        <fullName evidence="2">Uncharacterized protein</fullName>
    </submittedName>
</protein>
<feature type="transmembrane region" description="Helical" evidence="1">
    <location>
        <begin position="151"/>
        <end position="173"/>
    </location>
</feature>
<comment type="caution">
    <text evidence="2">The sequence shown here is derived from an EMBL/GenBank/DDBJ whole genome shotgun (WGS) entry which is preliminary data.</text>
</comment>
<keyword evidence="1" id="KW-1133">Transmembrane helix</keyword>
<dbReference type="AlphaFoldDB" id="A0A9D1A366"/>
<dbReference type="EMBL" id="DVGB01000098">
    <property type="protein sequence ID" value="HIR02233.1"/>
    <property type="molecule type" value="Genomic_DNA"/>
</dbReference>
<name>A0A9D1A366_9ACTN</name>
<proteinExistence type="predicted"/>
<accession>A0A9D1A366</accession>
<evidence type="ECO:0000256" key="1">
    <source>
        <dbReference type="SAM" id="Phobius"/>
    </source>
</evidence>
<reference evidence="2" key="1">
    <citation type="submission" date="2020-10" db="EMBL/GenBank/DDBJ databases">
        <authorList>
            <person name="Gilroy R."/>
        </authorList>
    </citation>
    <scope>NUCLEOTIDE SEQUENCE</scope>
    <source>
        <strain evidence="2">ChiGjej1B1-2707</strain>
    </source>
</reference>